<organism evidence="1">
    <name type="scientific">Siphoviridae sp. ctNHg2</name>
    <dbReference type="NCBI Taxonomy" id="2825467"/>
    <lineage>
        <taxon>Viruses</taxon>
        <taxon>Duplodnaviria</taxon>
        <taxon>Heunggongvirae</taxon>
        <taxon>Uroviricota</taxon>
        <taxon>Caudoviricetes</taxon>
    </lineage>
</organism>
<dbReference type="EMBL" id="BK016194">
    <property type="protein sequence ID" value="DAG01540.1"/>
    <property type="molecule type" value="Genomic_DNA"/>
</dbReference>
<protein>
    <submittedName>
        <fullName evidence="1">Uncharacterized protein</fullName>
    </submittedName>
</protein>
<sequence length="76" mass="8113">MIEGGTVVGNKLQPVQAIVPLVRSNGQKILAFFESDEVIDLPTTGDYKVYIEVDQSKIDFGGNNAEDGTGIASIKT</sequence>
<reference evidence="1" key="1">
    <citation type="journal article" date="2021" name="Proc. Natl. Acad. Sci. U.S.A.">
        <title>A Catalog of Tens of Thousands of Viruses from Human Metagenomes Reveals Hidden Associations with Chronic Diseases.</title>
        <authorList>
            <person name="Tisza M.J."/>
            <person name="Buck C.B."/>
        </authorList>
    </citation>
    <scope>NUCLEOTIDE SEQUENCE</scope>
    <source>
        <strain evidence="1">CtNHg2</strain>
    </source>
</reference>
<accession>A0A8S5V4B7</accession>
<name>A0A8S5V4B7_9CAUD</name>
<proteinExistence type="predicted"/>
<evidence type="ECO:0000313" key="1">
    <source>
        <dbReference type="EMBL" id="DAG01540.1"/>
    </source>
</evidence>